<dbReference type="Gene3D" id="3.40.50.410">
    <property type="entry name" value="von Willebrand factor, type A domain"/>
    <property type="match status" value="1"/>
</dbReference>
<gene>
    <name evidence="1" type="ORF">CPOL0286_LOCUS17364</name>
</gene>
<proteinExistence type="predicted"/>
<reference evidence="1" key="1">
    <citation type="submission" date="2021-01" db="EMBL/GenBank/DDBJ databases">
        <authorList>
            <person name="Corre E."/>
            <person name="Pelletier E."/>
            <person name="Niang G."/>
            <person name="Scheremetjew M."/>
            <person name="Finn R."/>
            <person name="Kale V."/>
            <person name="Holt S."/>
            <person name="Cochrane G."/>
            <person name="Meng A."/>
            <person name="Brown T."/>
            <person name="Cohen L."/>
        </authorList>
    </citation>
    <scope>NUCLEOTIDE SEQUENCE</scope>
    <source>
        <strain evidence="1">UIO037</strain>
    </source>
</reference>
<protein>
    <submittedName>
        <fullName evidence="1">Uncharacterized protein</fullName>
    </submittedName>
</protein>
<dbReference type="AlphaFoldDB" id="A0A7S4N4Z4"/>
<dbReference type="InterPro" id="IPR036465">
    <property type="entry name" value="vWFA_dom_sf"/>
</dbReference>
<dbReference type="SUPFAM" id="SSF53300">
    <property type="entry name" value="vWA-like"/>
    <property type="match status" value="1"/>
</dbReference>
<evidence type="ECO:0000313" key="1">
    <source>
        <dbReference type="EMBL" id="CAE2265106.1"/>
    </source>
</evidence>
<organism evidence="1">
    <name type="scientific">Prymnesium polylepis</name>
    <dbReference type="NCBI Taxonomy" id="72548"/>
    <lineage>
        <taxon>Eukaryota</taxon>
        <taxon>Haptista</taxon>
        <taxon>Haptophyta</taxon>
        <taxon>Prymnesiophyceae</taxon>
        <taxon>Prymnesiales</taxon>
        <taxon>Prymnesiaceae</taxon>
        <taxon>Prymnesium</taxon>
    </lineage>
</organism>
<dbReference type="EMBL" id="HBKO01037941">
    <property type="protein sequence ID" value="CAE2265106.1"/>
    <property type="molecule type" value="Transcribed_RNA"/>
</dbReference>
<sequence length="147" mass="16448">MPATAEEVLHVTEEVRANNCTCPAAALAEFYDKRAPIDLFLVVSDEGENTSHKGSRFAQLFRRYTEEVHARARCVFVSFLRDGDHGTMLREMERAGIQSPQYRFDVSRPDLAKFDSLLASVLLDAQQALEQQELALASRLEGSVTLS</sequence>
<accession>A0A7S4N4Z4</accession>
<name>A0A7S4N4Z4_9EUKA</name>